<dbReference type="PANTHER" id="PTHR45622">
    <property type="entry name" value="UBIQUITIN-PROTEIN LIGASE E3A-RELATED"/>
    <property type="match status" value="1"/>
</dbReference>
<dbReference type="InterPro" id="IPR051709">
    <property type="entry name" value="Ub-ligase/GTPase-reg"/>
</dbReference>
<organism evidence="3 4">
    <name type="scientific">Tritrichomonas foetus</name>
    <dbReference type="NCBI Taxonomy" id="1144522"/>
    <lineage>
        <taxon>Eukaryota</taxon>
        <taxon>Metamonada</taxon>
        <taxon>Parabasalia</taxon>
        <taxon>Tritrichomonadida</taxon>
        <taxon>Tritrichomonadidae</taxon>
        <taxon>Tritrichomonas</taxon>
    </lineage>
</organism>
<evidence type="ECO:0000313" key="3">
    <source>
        <dbReference type="EMBL" id="OHT08648.1"/>
    </source>
</evidence>
<protein>
    <submittedName>
        <fullName evidence="3">Uncharacterized protein</fullName>
    </submittedName>
</protein>
<dbReference type="AlphaFoldDB" id="A0A1J4KCI4"/>
<dbReference type="InterPro" id="IPR009091">
    <property type="entry name" value="RCC1/BLIP-II"/>
</dbReference>
<dbReference type="RefSeq" id="XP_068361784.1">
    <property type="nucleotide sequence ID" value="XM_068502725.1"/>
</dbReference>
<comment type="caution">
    <text evidence="3">The sequence shown here is derived from an EMBL/GenBank/DDBJ whole genome shotgun (WGS) entry which is preliminary data.</text>
</comment>
<dbReference type="InterPro" id="IPR000408">
    <property type="entry name" value="Reg_chr_condens"/>
</dbReference>
<evidence type="ECO:0000313" key="4">
    <source>
        <dbReference type="Proteomes" id="UP000179807"/>
    </source>
</evidence>
<dbReference type="PANTHER" id="PTHR45622:SF58">
    <property type="entry name" value="REGULATOR OF CHROMOSOME CONDENSATION DOMAIN-CONTAINING PROTEIN"/>
    <property type="match status" value="1"/>
</dbReference>
<gene>
    <name evidence="3" type="ORF">TRFO_22729</name>
</gene>
<proteinExistence type="predicted"/>
<dbReference type="Proteomes" id="UP000179807">
    <property type="component" value="Unassembled WGS sequence"/>
</dbReference>
<evidence type="ECO:0000256" key="1">
    <source>
        <dbReference type="ARBA" id="ARBA00022737"/>
    </source>
</evidence>
<name>A0A1J4KCI4_9EUKA</name>
<dbReference type="SUPFAM" id="SSF50985">
    <property type="entry name" value="RCC1/BLIP-II"/>
    <property type="match status" value="1"/>
</dbReference>
<feature type="repeat" description="RCC1" evidence="2">
    <location>
        <begin position="55"/>
        <end position="104"/>
    </location>
</feature>
<dbReference type="OrthoDB" id="5370059at2759"/>
<reference evidence="3" key="1">
    <citation type="submission" date="2016-10" db="EMBL/GenBank/DDBJ databases">
        <authorList>
            <person name="Benchimol M."/>
            <person name="Almeida L.G."/>
            <person name="Vasconcelos A.T."/>
            <person name="Perreira-Neves A."/>
            <person name="Rosa I.A."/>
            <person name="Tasca T."/>
            <person name="Bogo M.R."/>
            <person name="de Souza W."/>
        </authorList>
    </citation>
    <scope>NUCLEOTIDE SEQUENCE [LARGE SCALE GENOMIC DNA]</scope>
    <source>
        <strain evidence="3">K</strain>
    </source>
</reference>
<keyword evidence="1" id="KW-0677">Repeat</keyword>
<dbReference type="EMBL" id="MLAK01000661">
    <property type="protein sequence ID" value="OHT08648.1"/>
    <property type="molecule type" value="Genomic_DNA"/>
</dbReference>
<dbReference type="PROSITE" id="PS50012">
    <property type="entry name" value="RCC1_3"/>
    <property type="match status" value="1"/>
</dbReference>
<sequence>MPGENNILLFGEFCSVTDETNSSSGLELHWETEDKTTIQDIASSSQVIVIVLNDGTSYSFGFNTFGQLGIGSNSFCQKFTKVSSNTSFISVSCGSNFTLWRSVNNELFVAGESFTTTPQRFSSTKVISMSAYETTFAIIDDSGMVKLWPTFSQSHQPFCCCLPSQPSEISCGKDFASVLCNGSVFRINKSGIFEPLVTIGQYSDGTPSATCIRSSADYTIVLDRSQNVWLYGNVGNLSRKISTTPIAKEIRSIYAMPNFCAFVNNLGITYTFGENGSGQLADGTRLKRTRIVETTVSRPVIFIVGGKTFSVFVSIQFDPSLFQINMEEFVPGHMSCPFEKAEDMIDGQTSP</sequence>
<dbReference type="VEuPathDB" id="TrichDB:TRFO_22729"/>
<accession>A0A1J4KCI4</accession>
<evidence type="ECO:0000256" key="2">
    <source>
        <dbReference type="PROSITE-ProRule" id="PRU00235"/>
    </source>
</evidence>
<keyword evidence="4" id="KW-1185">Reference proteome</keyword>
<dbReference type="GeneID" id="94837429"/>
<dbReference type="Gene3D" id="2.130.10.30">
    <property type="entry name" value="Regulator of chromosome condensation 1/beta-lactamase-inhibitor protein II"/>
    <property type="match status" value="2"/>
</dbReference>
<dbReference type="Pfam" id="PF00415">
    <property type="entry name" value="RCC1"/>
    <property type="match status" value="1"/>
</dbReference>